<dbReference type="SUPFAM" id="SSF52518">
    <property type="entry name" value="Thiamin diphosphate-binding fold (THDP-binding)"/>
    <property type="match status" value="1"/>
</dbReference>
<evidence type="ECO:0000259" key="1">
    <source>
        <dbReference type="Pfam" id="PF02775"/>
    </source>
</evidence>
<comment type="caution">
    <text evidence="2">The sequence shown here is derived from an EMBL/GenBank/DDBJ whole genome shotgun (WGS) entry which is preliminary data.</text>
</comment>
<proteinExistence type="predicted"/>
<dbReference type="InterPro" id="IPR011766">
    <property type="entry name" value="TPP_enzyme_TPP-bd"/>
</dbReference>
<accession>A0ABT5YUC0</accession>
<dbReference type="Gene3D" id="3.40.50.970">
    <property type="match status" value="1"/>
</dbReference>
<reference evidence="2 3" key="1">
    <citation type="submission" date="2023-03" db="EMBL/GenBank/DDBJ databases">
        <title>Draft genome sequence of type strain Streptomyces ferralitis JCM 14344.</title>
        <authorList>
            <person name="Klaysubun C."/>
            <person name="Duangmal K."/>
        </authorList>
    </citation>
    <scope>NUCLEOTIDE SEQUENCE [LARGE SCALE GENOMIC DNA]</scope>
    <source>
        <strain evidence="2 3">JCM 14344</strain>
    </source>
</reference>
<dbReference type="PANTHER" id="PTHR42981:SF2">
    <property type="entry name" value="PYRUVATE DEHYDROGENASE [UBIQUINONE]"/>
    <property type="match status" value="1"/>
</dbReference>
<evidence type="ECO:0000313" key="3">
    <source>
        <dbReference type="Proteomes" id="UP001220022"/>
    </source>
</evidence>
<gene>
    <name evidence="2" type="ORF">P2L57_05085</name>
</gene>
<dbReference type="EMBL" id="JARHTQ010000002">
    <property type="protein sequence ID" value="MDF2255125.1"/>
    <property type="molecule type" value="Genomic_DNA"/>
</dbReference>
<feature type="domain" description="Thiamine pyrophosphate enzyme TPP-binding" evidence="1">
    <location>
        <begin position="10"/>
        <end position="55"/>
    </location>
</feature>
<dbReference type="RefSeq" id="WP_275808849.1">
    <property type="nucleotide sequence ID" value="NZ_BAAANM010000012.1"/>
</dbReference>
<sequence>MMAAGIVNYGTELKNPDFAAQARAAGLLGARVERAEELEDALRAAFAHDGPALVDASTARQELSLRPKITLEQLKGFTLFATRAILSGRGDEILEPTKTNLRELSLE</sequence>
<dbReference type="Proteomes" id="UP001220022">
    <property type="component" value="Unassembled WGS sequence"/>
</dbReference>
<dbReference type="Pfam" id="PF02775">
    <property type="entry name" value="TPP_enzyme_C"/>
    <property type="match status" value="1"/>
</dbReference>
<evidence type="ECO:0000313" key="2">
    <source>
        <dbReference type="EMBL" id="MDF2255125.1"/>
    </source>
</evidence>
<protein>
    <submittedName>
        <fullName evidence="2">Thiamine pyrophosphate-dependent enzyme</fullName>
    </submittedName>
</protein>
<organism evidence="2 3">
    <name type="scientific">Streptantibioticus ferralitis</name>
    <dbReference type="NCBI Taxonomy" id="236510"/>
    <lineage>
        <taxon>Bacteria</taxon>
        <taxon>Bacillati</taxon>
        <taxon>Actinomycetota</taxon>
        <taxon>Actinomycetes</taxon>
        <taxon>Kitasatosporales</taxon>
        <taxon>Streptomycetaceae</taxon>
        <taxon>Streptantibioticus</taxon>
    </lineage>
</organism>
<dbReference type="InterPro" id="IPR047211">
    <property type="entry name" value="POXB-like"/>
</dbReference>
<keyword evidence="3" id="KW-1185">Reference proteome</keyword>
<dbReference type="PANTHER" id="PTHR42981">
    <property type="entry name" value="PYRUVATE DEHYDROGENASE [UBIQUINONE]"/>
    <property type="match status" value="1"/>
</dbReference>
<name>A0ABT5YUC0_9ACTN</name>
<dbReference type="InterPro" id="IPR029061">
    <property type="entry name" value="THDP-binding"/>
</dbReference>